<dbReference type="InterPro" id="IPR029062">
    <property type="entry name" value="Class_I_gatase-like"/>
</dbReference>
<protein>
    <submittedName>
        <fullName evidence="2">Thimanine synthesis protein ThiJ</fullName>
    </submittedName>
</protein>
<organism evidence="2 3">
    <name type="scientific">Vibrio sagamiensis NBRC 104589</name>
    <dbReference type="NCBI Taxonomy" id="1219064"/>
    <lineage>
        <taxon>Bacteria</taxon>
        <taxon>Pseudomonadati</taxon>
        <taxon>Pseudomonadota</taxon>
        <taxon>Gammaproteobacteria</taxon>
        <taxon>Vibrionales</taxon>
        <taxon>Vibrionaceae</taxon>
        <taxon>Vibrio</taxon>
    </lineage>
</organism>
<comment type="caution">
    <text evidence="2">The sequence shown here is derived from an EMBL/GenBank/DDBJ whole genome shotgun (WGS) entry which is preliminary data.</text>
</comment>
<dbReference type="Proteomes" id="UP000321922">
    <property type="component" value="Unassembled WGS sequence"/>
</dbReference>
<evidence type="ECO:0000313" key="2">
    <source>
        <dbReference type="EMBL" id="GEM76942.1"/>
    </source>
</evidence>
<sequence length="238" mass="26299">MTFLMILLRYINEGLTSFLLFLIDDAIKKAKGIMYKVGIVLFDDFTDVDFFLMYDLLGRTTDSWDVRILGTKAEHNSQLGITVKTNGHISEVKDQDVVLITSGYRGIPAVLQDENFMSALKLNPKKQLIGSICAGSFILHELGLLNDKKLTTNPHAKATLESMGGDVQDLPLVIEGNIATAGGCLSLMYLVGWLAERLFDSNKRKSIQDQLIPAGQSELFEELVSSTIQSAQSTSTYK</sequence>
<dbReference type="InterPro" id="IPR002818">
    <property type="entry name" value="DJ-1/PfpI"/>
</dbReference>
<feature type="domain" description="DJ-1/PfpI" evidence="1">
    <location>
        <begin position="36"/>
        <end position="190"/>
    </location>
</feature>
<accession>A0A511QKE8</accession>
<evidence type="ECO:0000259" key="1">
    <source>
        <dbReference type="Pfam" id="PF01965"/>
    </source>
</evidence>
<dbReference type="PANTHER" id="PTHR43130">
    <property type="entry name" value="ARAC-FAMILY TRANSCRIPTIONAL REGULATOR"/>
    <property type="match status" value="1"/>
</dbReference>
<reference evidence="2 3" key="1">
    <citation type="submission" date="2019-07" db="EMBL/GenBank/DDBJ databases">
        <title>Whole genome shotgun sequence of Vibrio sagamiensis NBRC 104589.</title>
        <authorList>
            <person name="Hosoyama A."/>
            <person name="Uohara A."/>
            <person name="Ohji S."/>
            <person name="Ichikawa N."/>
        </authorList>
    </citation>
    <scope>NUCLEOTIDE SEQUENCE [LARGE SCALE GENOMIC DNA]</scope>
    <source>
        <strain evidence="2 3">NBRC 104589</strain>
    </source>
</reference>
<name>A0A511QKE8_9VIBR</name>
<evidence type="ECO:0000313" key="3">
    <source>
        <dbReference type="Proteomes" id="UP000321922"/>
    </source>
</evidence>
<dbReference type="SUPFAM" id="SSF52317">
    <property type="entry name" value="Class I glutamine amidotransferase-like"/>
    <property type="match status" value="1"/>
</dbReference>
<dbReference type="AlphaFoldDB" id="A0A511QKE8"/>
<dbReference type="EMBL" id="BJXJ01000036">
    <property type="protein sequence ID" value="GEM76942.1"/>
    <property type="molecule type" value="Genomic_DNA"/>
</dbReference>
<gene>
    <name evidence="2" type="ORF">VSA01S_30540</name>
</gene>
<dbReference type="Gene3D" id="3.40.50.880">
    <property type="match status" value="1"/>
</dbReference>
<dbReference type="GO" id="GO:0006355">
    <property type="term" value="P:regulation of DNA-templated transcription"/>
    <property type="evidence" value="ECO:0007669"/>
    <property type="project" value="TreeGrafter"/>
</dbReference>
<dbReference type="InterPro" id="IPR052158">
    <property type="entry name" value="INH-QAR"/>
</dbReference>
<dbReference type="Pfam" id="PF01965">
    <property type="entry name" value="DJ-1_PfpI"/>
    <property type="match status" value="1"/>
</dbReference>
<dbReference type="PANTHER" id="PTHR43130:SF2">
    <property type="entry name" value="DJ-1_PFPI DOMAIN-CONTAINING PROTEIN"/>
    <property type="match status" value="1"/>
</dbReference>
<proteinExistence type="predicted"/>
<keyword evidence="3" id="KW-1185">Reference proteome</keyword>